<proteinExistence type="predicted"/>
<evidence type="ECO:0000313" key="3">
    <source>
        <dbReference type="Proteomes" id="UP000798488"/>
    </source>
</evidence>
<dbReference type="SUPFAM" id="SSF46689">
    <property type="entry name" value="Homeodomain-like"/>
    <property type="match status" value="1"/>
</dbReference>
<protein>
    <submittedName>
        <fullName evidence="2">Transposase</fullName>
    </submittedName>
</protein>
<sequence length="165" mass="18695">MTRYSEEFKYTIIKRMMPPNNESVSAISRETGLSDGTLYSWQKKARANGIAVPGGEPEVEKWSTQDKFLIVVETASLNEIEMAEYCRTKGLFVEQVEAWRDACMQANGGIAQQAAQLQKDLRQKDREIKDLNKELKRKEAALAETAALLVLRKKARAIWGDPEDD</sequence>
<accession>A0A9D3AYX1</accession>
<dbReference type="Pfam" id="PF01527">
    <property type="entry name" value="HTH_Tnp_1"/>
    <property type="match status" value="1"/>
</dbReference>
<gene>
    <name evidence="2" type="ORF">SPSYN_01395</name>
</gene>
<dbReference type="AlphaFoldDB" id="A0A9D3AYX1"/>
<dbReference type="InterPro" id="IPR009057">
    <property type="entry name" value="Homeodomain-like_sf"/>
</dbReference>
<dbReference type="GO" id="GO:0003677">
    <property type="term" value="F:DNA binding"/>
    <property type="evidence" value="ECO:0007669"/>
    <property type="project" value="InterPro"/>
</dbReference>
<comment type="caution">
    <text evidence="2">The sequence shown here is derived from an EMBL/GenBank/DDBJ whole genome shotgun (WGS) entry which is preliminary data.</text>
</comment>
<evidence type="ECO:0000256" key="1">
    <source>
        <dbReference type="SAM" id="Coils"/>
    </source>
</evidence>
<dbReference type="Proteomes" id="UP000798488">
    <property type="component" value="Unassembled WGS sequence"/>
</dbReference>
<organism evidence="2 3">
    <name type="scientific">Sporotomaculum syntrophicum</name>
    <dbReference type="NCBI Taxonomy" id="182264"/>
    <lineage>
        <taxon>Bacteria</taxon>
        <taxon>Bacillati</taxon>
        <taxon>Bacillota</taxon>
        <taxon>Clostridia</taxon>
        <taxon>Eubacteriales</taxon>
        <taxon>Desulfallaceae</taxon>
        <taxon>Sporotomaculum</taxon>
    </lineage>
</organism>
<reference evidence="2" key="1">
    <citation type="submission" date="2016-02" db="EMBL/GenBank/DDBJ databases">
        <title>Draft Genome Sequence of Sporotomaculum syntrophicum Strain FB, a Syntrophic Benzoate Degrader.</title>
        <authorList>
            <person name="Nobu M.K."/>
            <person name="Narihiro T."/>
            <person name="Qiu Y.-L."/>
            <person name="Ohashi A."/>
            <person name="Liu W.-T."/>
            <person name="Yuji S."/>
        </authorList>
    </citation>
    <scope>NUCLEOTIDE SEQUENCE</scope>
    <source>
        <strain evidence="2">FB</strain>
    </source>
</reference>
<keyword evidence="3" id="KW-1185">Reference proteome</keyword>
<name>A0A9D3AYX1_9FIRM</name>
<dbReference type="EMBL" id="LSRS01000003">
    <property type="protein sequence ID" value="KAF1085259.1"/>
    <property type="molecule type" value="Genomic_DNA"/>
</dbReference>
<dbReference type="GO" id="GO:0004803">
    <property type="term" value="F:transposase activity"/>
    <property type="evidence" value="ECO:0007669"/>
    <property type="project" value="InterPro"/>
</dbReference>
<feature type="coiled-coil region" evidence="1">
    <location>
        <begin position="114"/>
        <end position="148"/>
    </location>
</feature>
<dbReference type="RefSeq" id="WP_161821753.1">
    <property type="nucleotide sequence ID" value="NZ_LSRS01000003.1"/>
</dbReference>
<dbReference type="OrthoDB" id="9813126at2"/>
<evidence type="ECO:0000313" key="2">
    <source>
        <dbReference type="EMBL" id="KAF1085259.1"/>
    </source>
</evidence>
<dbReference type="InterPro" id="IPR002514">
    <property type="entry name" value="Transposase_8"/>
</dbReference>
<dbReference type="GO" id="GO:0006313">
    <property type="term" value="P:DNA transposition"/>
    <property type="evidence" value="ECO:0007669"/>
    <property type="project" value="InterPro"/>
</dbReference>
<keyword evidence="1" id="KW-0175">Coiled coil</keyword>